<proteinExistence type="predicted"/>
<organism evidence="1 2">
    <name type="scientific">Staphylococcus gallinarum</name>
    <dbReference type="NCBI Taxonomy" id="1293"/>
    <lineage>
        <taxon>Bacteria</taxon>
        <taxon>Bacillati</taxon>
        <taxon>Bacillota</taxon>
        <taxon>Bacilli</taxon>
        <taxon>Bacillales</taxon>
        <taxon>Staphylococcaceae</taxon>
        <taxon>Staphylococcus</taxon>
    </lineage>
</organism>
<evidence type="ECO:0000313" key="1">
    <source>
        <dbReference type="EMBL" id="SUM32081.1"/>
    </source>
</evidence>
<accession>A0A380FF83</accession>
<name>A0A380FF83_STAGA</name>
<evidence type="ECO:0000313" key="2">
    <source>
        <dbReference type="Proteomes" id="UP000255277"/>
    </source>
</evidence>
<reference evidence="1 2" key="1">
    <citation type="submission" date="2018-06" db="EMBL/GenBank/DDBJ databases">
        <authorList>
            <consortium name="Pathogen Informatics"/>
            <person name="Doyle S."/>
        </authorList>
    </citation>
    <scope>NUCLEOTIDE SEQUENCE [LARGE SCALE GENOMIC DNA]</scope>
    <source>
        <strain evidence="1 2">NCTC12195</strain>
    </source>
</reference>
<dbReference type="AlphaFoldDB" id="A0A380FF83"/>
<protein>
    <submittedName>
        <fullName evidence="1">Uncharacterized protein</fullName>
    </submittedName>
</protein>
<gene>
    <name evidence="1" type="ORF">NCTC12195_01521</name>
</gene>
<sequence>MNFNLNLQGAQEIGNYMQPGQYSVKIKILKQKSLKMDIHKLQLLSHIKKKASLHTLPMVTHLMTLLKTGYSLS</sequence>
<dbReference type="EMBL" id="UHDK01000001">
    <property type="protein sequence ID" value="SUM32081.1"/>
    <property type="molecule type" value="Genomic_DNA"/>
</dbReference>
<dbReference type="Proteomes" id="UP000255277">
    <property type="component" value="Unassembled WGS sequence"/>
</dbReference>